<dbReference type="InterPro" id="IPR013022">
    <property type="entry name" value="Xyl_isomerase-like_TIM-brl"/>
</dbReference>
<feature type="region of interest" description="Disordered" evidence="2">
    <location>
        <begin position="1"/>
        <end position="51"/>
    </location>
</feature>
<dbReference type="PANTHER" id="PTHR12110:SF47">
    <property type="match status" value="1"/>
</dbReference>
<sequence>MTSAESPRGTRKSGARPALTSKNSAKARAARHRAVRAESAPDLGPTTQGANRIPVGLSSSAVYPLSISECFAVAADLGYDGVEVMVSSNSISQDPKAIRNLCEHYGLPVLSIHAPTLLVMQRVWGKDPWTKIERSSELAAEVGADTVVVHPPFRWQGSYAEGFHEGVRRISKDYGINVAVENMFPWRTGVREVMVYLPDWNPVDEDYDKITVDFSHAATAGSDILGMIDTLGDRLAHIHLADGSGSLKDEHLAPGHGNQPCAEALQKLSHSDWTGAVVAEVNTRRCRTIAERDDLLLHTLSFAREHLGQLSHD</sequence>
<evidence type="ECO:0000313" key="4">
    <source>
        <dbReference type="EMBL" id="WGW10977.1"/>
    </source>
</evidence>
<proteinExistence type="predicted"/>
<dbReference type="Gene3D" id="3.20.20.150">
    <property type="entry name" value="Divalent-metal-dependent TIM barrel enzymes"/>
    <property type="match status" value="1"/>
</dbReference>
<feature type="domain" description="Xylose isomerase-like TIM barrel" evidence="3">
    <location>
        <begin position="71"/>
        <end position="305"/>
    </location>
</feature>
<dbReference type="SUPFAM" id="SSF51658">
    <property type="entry name" value="Xylose isomerase-like"/>
    <property type="match status" value="1"/>
</dbReference>
<dbReference type="EMBL" id="CP090958">
    <property type="protein sequence ID" value="WGW10977.1"/>
    <property type="molecule type" value="Genomic_DNA"/>
</dbReference>
<dbReference type="GO" id="GO:0016853">
    <property type="term" value="F:isomerase activity"/>
    <property type="evidence" value="ECO:0007669"/>
    <property type="project" value="UniProtKB-KW"/>
</dbReference>
<protein>
    <submittedName>
        <fullName evidence="4">Sugar phosphate isomerase/epimerase</fullName>
    </submittedName>
</protein>
<keyword evidence="4" id="KW-0413">Isomerase</keyword>
<dbReference type="RefSeq" id="WP_349637758.1">
    <property type="nucleotide sequence ID" value="NZ_CP090958.1"/>
</dbReference>
<dbReference type="PANTHER" id="PTHR12110">
    <property type="entry name" value="HYDROXYPYRUVATE ISOMERASE"/>
    <property type="match status" value="1"/>
</dbReference>
<dbReference type="InterPro" id="IPR050312">
    <property type="entry name" value="IolE/XylAMocC-like"/>
</dbReference>
<evidence type="ECO:0000256" key="1">
    <source>
        <dbReference type="ARBA" id="ARBA00023277"/>
    </source>
</evidence>
<name>A0ABY8QPW2_9MICO</name>
<dbReference type="InterPro" id="IPR036237">
    <property type="entry name" value="Xyl_isomerase-like_sf"/>
</dbReference>
<gene>
    <name evidence="4" type="ORF">LWF01_12795</name>
</gene>
<evidence type="ECO:0000259" key="3">
    <source>
        <dbReference type="Pfam" id="PF01261"/>
    </source>
</evidence>
<evidence type="ECO:0000256" key="2">
    <source>
        <dbReference type="SAM" id="MobiDB-lite"/>
    </source>
</evidence>
<dbReference type="Pfam" id="PF01261">
    <property type="entry name" value="AP_endonuc_2"/>
    <property type="match status" value="1"/>
</dbReference>
<accession>A0ABY8QPW2</accession>
<keyword evidence="5" id="KW-1185">Reference proteome</keyword>
<evidence type="ECO:0000313" key="5">
    <source>
        <dbReference type="Proteomes" id="UP001209083"/>
    </source>
</evidence>
<reference evidence="4 5" key="1">
    <citation type="submission" date="2023-05" db="EMBL/GenBank/DDBJ databases">
        <title>Lithophilousrod everest ZFBP1038 complete genpme.</title>
        <authorList>
            <person name="Tian M."/>
        </authorList>
    </citation>
    <scope>NUCLEOTIDE SEQUENCE [LARGE SCALE GENOMIC DNA]</scope>
    <source>
        <strain evidence="4 5">ZFBP1038</strain>
    </source>
</reference>
<keyword evidence="1" id="KW-0119">Carbohydrate metabolism</keyword>
<dbReference type="Proteomes" id="UP001209083">
    <property type="component" value="Chromosome"/>
</dbReference>
<organism evidence="4 5">
    <name type="scientific">Saxibacter everestensis</name>
    <dbReference type="NCBI Taxonomy" id="2909229"/>
    <lineage>
        <taxon>Bacteria</taxon>
        <taxon>Bacillati</taxon>
        <taxon>Actinomycetota</taxon>
        <taxon>Actinomycetes</taxon>
        <taxon>Micrococcales</taxon>
        <taxon>Brevibacteriaceae</taxon>
        <taxon>Saxibacter</taxon>
    </lineage>
</organism>